<keyword evidence="2" id="KW-1185">Reference proteome</keyword>
<evidence type="ECO:0000313" key="2">
    <source>
        <dbReference type="Proteomes" id="UP001157502"/>
    </source>
</evidence>
<protein>
    <submittedName>
        <fullName evidence="1">Uncharacterized protein</fullName>
    </submittedName>
</protein>
<comment type="caution">
    <text evidence="1">The sequence shown here is derived from an EMBL/GenBank/DDBJ whole genome shotgun (WGS) entry which is preliminary data.</text>
</comment>
<evidence type="ECO:0000313" key="1">
    <source>
        <dbReference type="EMBL" id="KAJ7991759.1"/>
    </source>
</evidence>
<name>A0ACC2FK47_DALPE</name>
<organism evidence="1 2">
    <name type="scientific">Dallia pectoralis</name>
    <name type="common">Alaska blackfish</name>
    <dbReference type="NCBI Taxonomy" id="75939"/>
    <lineage>
        <taxon>Eukaryota</taxon>
        <taxon>Metazoa</taxon>
        <taxon>Chordata</taxon>
        <taxon>Craniata</taxon>
        <taxon>Vertebrata</taxon>
        <taxon>Euteleostomi</taxon>
        <taxon>Actinopterygii</taxon>
        <taxon>Neopterygii</taxon>
        <taxon>Teleostei</taxon>
        <taxon>Protacanthopterygii</taxon>
        <taxon>Esociformes</taxon>
        <taxon>Umbridae</taxon>
        <taxon>Dallia</taxon>
    </lineage>
</organism>
<reference evidence="1" key="1">
    <citation type="submission" date="2021-05" db="EMBL/GenBank/DDBJ databases">
        <authorList>
            <person name="Pan Q."/>
            <person name="Jouanno E."/>
            <person name="Zahm M."/>
            <person name="Klopp C."/>
            <person name="Cabau C."/>
            <person name="Louis A."/>
            <person name="Berthelot C."/>
            <person name="Parey E."/>
            <person name="Roest Crollius H."/>
            <person name="Montfort J."/>
            <person name="Robinson-Rechavi M."/>
            <person name="Bouchez O."/>
            <person name="Lampietro C."/>
            <person name="Lopez Roques C."/>
            <person name="Donnadieu C."/>
            <person name="Postlethwait J."/>
            <person name="Bobe J."/>
            <person name="Dillon D."/>
            <person name="Chandos A."/>
            <person name="von Hippel F."/>
            <person name="Guiguen Y."/>
        </authorList>
    </citation>
    <scope>NUCLEOTIDE SEQUENCE</scope>
    <source>
        <strain evidence="1">YG-Jan2019</strain>
    </source>
</reference>
<gene>
    <name evidence="1" type="ORF">DPEC_G00287210</name>
</gene>
<sequence>MKSTCVFLLLFLSGTYSVEALKCFSCTGLSNNTQCNQNPVTCSLPDDTCMTSVTTISGSSLITKSCSTNTVCLAASSTNINLGGLVGNQVSCCQVDLCNVNASSVSTLNLLLCVACLLSGLVLSV</sequence>
<dbReference type="EMBL" id="CM055753">
    <property type="protein sequence ID" value="KAJ7991759.1"/>
    <property type="molecule type" value="Genomic_DNA"/>
</dbReference>
<dbReference type="Proteomes" id="UP001157502">
    <property type="component" value="Chromosome 26"/>
</dbReference>
<accession>A0ACC2FK47</accession>
<proteinExistence type="predicted"/>